<name>A0A1M7YE37_9FIRM</name>
<dbReference type="STRING" id="1121345.SAMN02745217_02966"/>
<comment type="similarity">
    <text evidence="1">Belongs to the peptidase S1C family.</text>
</comment>
<evidence type="ECO:0000313" key="6">
    <source>
        <dbReference type="EMBL" id="SHO50910.1"/>
    </source>
</evidence>
<dbReference type="InterPro" id="IPR003343">
    <property type="entry name" value="Big_2"/>
</dbReference>
<accession>A0A1M7YE37</accession>
<organism evidence="6 7">
    <name type="scientific">Anaerocolumna xylanovorans DSM 12503</name>
    <dbReference type="NCBI Taxonomy" id="1121345"/>
    <lineage>
        <taxon>Bacteria</taxon>
        <taxon>Bacillati</taxon>
        <taxon>Bacillota</taxon>
        <taxon>Clostridia</taxon>
        <taxon>Lachnospirales</taxon>
        <taxon>Lachnospiraceae</taxon>
        <taxon>Anaerocolumna</taxon>
    </lineage>
</organism>
<dbReference type="EMBL" id="FRFD01000008">
    <property type="protein sequence ID" value="SHO50910.1"/>
    <property type="molecule type" value="Genomic_DNA"/>
</dbReference>
<protein>
    <submittedName>
        <fullName evidence="6">Ig-like domain (Group 2)</fullName>
    </submittedName>
</protein>
<dbReference type="AlphaFoldDB" id="A0A1M7YE37"/>
<keyword evidence="3" id="KW-0378">Hydrolase</keyword>
<dbReference type="InterPro" id="IPR051201">
    <property type="entry name" value="Chloro_Bact_Ser_Proteases"/>
</dbReference>
<gene>
    <name evidence="6" type="ORF">SAMN02745217_02966</name>
</gene>
<dbReference type="GO" id="GO:0004252">
    <property type="term" value="F:serine-type endopeptidase activity"/>
    <property type="evidence" value="ECO:0007669"/>
    <property type="project" value="InterPro"/>
</dbReference>
<keyword evidence="4" id="KW-0732">Signal</keyword>
<dbReference type="Gene3D" id="2.60.40.1080">
    <property type="match status" value="1"/>
</dbReference>
<dbReference type="PANTHER" id="PTHR43343:SF3">
    <property type="entry name" value="PROTEASE DO-LIKE 8, CHLOROPLASTIC"/>
    <property type="match status" value="1"/>
</dbReference>
<dbReference type="OrthoDB" id="189537at2"/>
<dbReference type="Gene3D" id="2.60.120.380">
    <property type="match status" value="1"/>
</dbReference>
<dbReference type="InterPro" id="IPR007110">
    <property type="entry name" value="Ig-like_dom"/>
</dbReference>
<dbReference type="PRINTS" id="PR00834">
    <property type="entry name" value="PROTEASES2C"/>
</dbReference>
<dbReference type="SUPFAM" id="SSF49373">
    <property type="entry name" value="Invasin/intimin cell-adhesion fragments"/>
    <property type="match status" value="1"/>
</dbReference>
<evidence type="ECO:0000256" key="2">
    <source>
        <dbReference type="ARBA" id="ARBA00022670"/>
    </source>
</evidence>
<dbReference type="InterPro" id="IPR009003">
    <property type="entry name" value="Peptidase_S1_PA"/>
</dbReference>
<dbReference type="InterPro" id="IPR001940">
    <property type="entry name" value="Peptidase_S1C"/>
</dbReference>
<evidence type="ECO:0000256" key="3">
    <source>
        <dbReference type="ARBA" id="ARBA00022801"/>
    </source>
</evidence>
<dbReference type="PANTHER" id="PTHR43343">
    <property type="entry name" value="PEPTIDASE S12"/>
    <property type="match status" value="1"/>
</dbReference>
<dbReference type="Proteomes" id="UP000184612">
    <property type="component" value="Unassembled WGS sequence"/>
</dbReference>
<reference evidence="6 7" key="1">
    <citation type="submission" date="2016-12" db="EMBL/GenBank/DDBJ databases">
        <authorList>
            <person name="Song W.-J."/>
            <person name="Kurnit D.M."/>
        </authorList>
    </citation>
    <scope>NUCLEOTIDE SEQUENCE [LARGE SCALE GENOMIC DNA]</scope>
    <source>
        <strain evidence="6 7">DSM 12503</strain>
    </source>
</reference>
<keyword evidence="2" id="KW-0645">Protease</keyword>
<feature type="domain" description="Ig-like" evidence="5">
    <location>
        <begin position="28"/>
        <end position="119"/>
    </location>
</feature>
<feature type="signal peptide" evidence="4">
    <location>
        <begin position="1"/>
        <end position="35"/>
    </location>
</feature>
<evidence type="ECO:0000313" key="7">
    <source>
        <dbReference type="Proteomes" id="UP000184612"/>
    </source>
</evidence>
<dbReference type="Pfam" id="PF02368">
    <property type="entry name" value="Big_2"/>
    <property type="match status" value="1"/>
</dbReference>
<dbReference type="RefSeq" id="WP_073589613.1">
    <property type="nucleotide sequence ID" value="NZ_FRFD01000008.1"/>
</dbReference>
<dbReference type="InterPro" id="IPR043504">
    <property type="entry name" value="Peptidase_S1_PA_chymotrypsin"/>
</dbReference>
<sequence length="535" mass="56717">MKQIKKAALALITAATLALSPVAIPIVPAVSYATAATVKLNTTKATVYTGKTVALKITGTSSKVSWTSSSPKIASVSGKGVVTGIKAGSATITATVNKKKYTCKITVKNKVSRLSSNISAITLNQESYVTITLKNSTKEDTVLYTIADNGIVSCRWGEWAEKEDNLKLYLLPKKKGSTTITVKTKTGTDKATIKVTVGTDARSVAPETSKIAEKCSPSVVQITTDIGLGTGFFIEKGVIATNYHVIKDATSIAVALNNGKEYKIDTILGYDEDLDLALLSLPGVGTPLTISKFAPKTGDTAYAIGSPLGLGNTFSKGIISNASRISDNVEYIQTDTALSSGNSGGPLLNIYGEVIGINTMQYSEGQNLNFALNITQVYSISTLEPIPVSSSNNNENTDTDYSKITIKEDTAKSGNISTAQDVPAGYYITGSVDPSANPGVNPTGLDSYRITLDKYSRISVLAATATSYSSDLSGLHLSIADSNNKPILYEYTDDDDDGFLNVFADLPAGTYYIQVSAVEGKVYAPLPYFIYYNVY</sequence>
<dbReference type="Gene3D" id="2.40.10.10">
    <property type="entry name" value="Trypsin-like serine proteases"/>
    <property type="match status" value="2"/>
</dbReference>
<keyword evidence="7" id="KW-1185">Reference proteome</keyword>
<feature type="chain" id="PRO_5011958105" evidence="4">
    <location>
        <begin position="36"/>
        <end position="535"/>
    </location>
</feature>
<dbReference type="Pfam" id="PF13365">
    <property type="entry name" value="Trypsin_2"/>
    <property type="match status" value="1"/>
</dbReference>
<dbReference type="GO" id="GO:0006508">
    <property type="term" value="P:proteolysis"/>
    <property type="evidence" value="ECO:0007669"/>
    <property type="project" value="UniProtKB-KW"/>
</dbReference>
<dbReference type="SMART" id="SM00635">
    <property type="entry name" value="BID_2"/>
    <property type="match status" value="2"/>
</dbReference>
<dbReference type="PROSITE" id="PS50835">
    <property type="entry name" value="IG_LIKE"/>
    <property type="match status" value="1"/>
</dbReference>
<evidence type="ECO:0000256" key="4">
    <source>
        <dbReference type="SAM" id="SignalP"/>
    </source>
</evidence>
<dbReference type="InterPro" id="IPR008964">
    <property type="entry name" value="Invasin/intimin_cell_adhesion"/>
</dbReference>
<evidence type="ECO:0000259" key="5">
    <source>
        <dbReference type="PROSITE" id="PS50835"/>
    </source>
</evidence>
<proteinExistence type="inferred from homology"/>
<dbReference type="SUPFAM" id="SSF50494">
    <property type="entry name" value="Trypsin-like serine proteases"/>
    <property type="match status" value="1"/>
</dbReference>
<evidence type="ECO:0000256" key="1">
    <source>
        <dbReference type="ARBA" id="ARBA00010541"/>
    </source>
</evidence>